<protein>
    <recommendedName>
        <fullName evidence="3">CCHC-type domain-containing protein</fullName>
    </recommendedName>
</protein>
<feature type="compositionally biased region" description="Basic residues" evidence="1">
    <location>
        <begin position="361"/>
        <end position="377"/>
    </location>
</feature>
<sequence length="384" mass="42519">MMEGAAVIMDGKDIPMDEFREEHGWRSAKVKKKSRRTDACAAERAAACSENARGHFNATGRAVNLKNKVIKSSRMPRLPSEHWKIIVRPTSGLDVAKTGSARLGRAIALAAGIAPELAGQDIVCPNAMQNIIVISTASRNNADSYLRMSCLTLGTKKYEINTYEAAPHETCKGVIQKIDLSESQTDLERSILTERNPSALGVKRTKNSETVVIVFDGYKVPNFIYFGTALVKCSLYHRQHDCCYACGRLEHRVDVCPTQDEAVCKRCGIDNPDVNHTCSPKCGLCGGPHATTDKSCKQRFQLPFIVRRRRRERCAESERRSQQSVHAHADEGLTAPAHRSSRSRSRSTEAGADSRDSSKRPSSRSRARSRSRSRSRGRWNGTSS</sequence>
<dbReference type="EMBL" id="GEDV01010292">
    <property type="protein sequence ID" value="JAP78265.1"/>
    <property type="molecule type" value="Transcribed_RNA"/>
</dbReference>
<dbReference type="AlphaFoldDB" id="A0A131YIA6"/>
<evidence type="ECO:0000256" key="1">
    <source>
        <dbReference type="SAM" id="MobiDB-lite"/>
    </source>
</evidence>
<evidence type="ECO:0000313" key="2">
    <source>
        <dbReference type="EMBL" id="JAP78265.1"/>
    </source>
</evidence>
<organism evidence="2">
    <name type="scientific">Rhipicephalus appendiculatus</name>
    <name type="common">Brown ear tick</name>
    <dbReference type="NCBI Taxonomy" id="34631"/>
    <lineage>
        <taxon>Eukaryota</taxon>
        <taxon>Metazoa</taxon>
        <taxon>Ecdysozoa</taxon>
        <taxon>Arthropoda</taxon>
        <taxon>Chelicerata</taxon>
        <taxon>Arachnida</taxon>
        <taxon>Acari</taxon>
        <taxon>Parasitiformes</taxon>
        <taxon>Ixodida</taxon>
        <taxon>Ixodoidea</taxon>
        <taxon>Ixodidae</taxon>
        <taxon>Rhipicephalinae</taxon>
        <taxon>Rhipicephalus</taxon>
        <taxon>Rhipicephalus</taxon>
    </lineage>
</organism>
<evidence type="ECO:0008006" key="3">
    <source>
        <dbReference type="Google" id="ProtNLM"/>
    </source>
</evidence>
<feature type="region of interest" description="Disordered" evidence="1">
    <location>
        <begin position="313"/>
        <end position="384"/>
    </location>
</feature>
<reference evidence="2" key="1">
    <citation type="journal article" date="2016" name="Ticks Tick Borne Dis.">
        <title>De novo assembly and annotation of the salivary gland transcriptome of Rhipicephalus appendiculatus male and female ticks during blood feeding.</title>
        <authorList>
            <person name="de Castro M.H."/>
            <person name="de Klerk D."/>
            <person name="Pienaar R."/>
            <person name="Latif A.A."/>
            <person name="Rees D.J."/>
            <person name="Mans B.J."/>
        </authorList>
    </citation>
    <scope>NUCLEOTIDE SEQUENCE</scope>
    <source>
        <tissue evidence="2">Salivary glands</tissue>
    </source>
</reference>
<proteinExistence type="predicted"/>
<name>A0A131YIA6_RHIAP</name>
<accession>A0A131YIA6</accession>
<feature type="compositionally biased region" description="Basic and acidic residues" evidence="1">
    <location>
        <begin position="313"/>
        <end position="331"/>
    </location>
</feature>